<dbReference type="InterPro" id="IPR032675">
    <property type="entry name" value="LRR_dom_sf"/>
</dbReference>
<dbReference type="EMBL" id="BQFW01000007">
    <property type="protein sequence ID" value="GJJ72682.1"/>
    <property type="molecule type" value="Genomic_DNA"/>
</dbReference>
<reference evidence="2" key="2">
    <citation type="journal article" date="2022" name="Microbiol. Resour. Announc.">
        <title>Whole-Genome Sequence of Entomortierella parvispora E1425, a Mucoromycotan Fungus Associated with Burkholderiaceae-Related Endosymbiotic Bacteria.</title>
        <authorList>
            <person name="Herlambang A."/>
            <person name="Guo Y."/>
            <person name="Takashima Y."/>
            <person name="Narisawa K."/>
            <person name="Ohta H."/>
            <person name="Nishizawa T."/>
        </authorList>
    </citation>
    <scope>NUCLEOTIDE SEQUENCE</scope>
    <source>
        <strain evidence="2">E1425</strain>
    </source>
</reference>
<organism evidence="2 3">
    <name type="scientific">Entomortierella parvispora</name>
    <dbReference type="NCBI Taxonomy" id="205924"/>
    <lineage>
        <taxon>Eukaryota</taxon>
        <taxon>Fungi</taxon>
        <taxon>Fungi incertae sedis</taxon>
        <taxon>Mucoromycota</taxon>
        <taxon>Mortierellomycotina</taxon>
        <taxon>Mortierellomycetes</taxon>
        <taxon>Mortierellales</taxon>
        <taxon>Mortierellaceae</taxon>
        <taxon>Entomortierella</taxon>
    </lineage>
</organism>
<dbReference type="SUPFAM" id="SSF81383">
    <property type="entry name" value="F-box domain"/>
    <property type="match status" value="1"/>
</dbReference>
<dbReference type="GO" id="GO:0031146">
    <property type="term" value="P:SCF-dependent proteasomal ubiquitin-dependent protein catabolic process"/>
    <property type="evidence" value="ECO:0007669"/>
    <property type="project" value="TreeGrafter"/>
</dbReference>
<dbReference type="Gene3D" id="3.80.10.10">
    <property type="entry name" value="Ribonuclease Inhibitor"/>
    <property type="match status" value="1"/>
</dbReference>
<comment type="caution">
    <text evidence="2">The sequence shown here is derived from an EMBL/GenBank/DDBJ whole genome shotgun (WGS) entry which is preliminary data.</text>
</comment>
<protein>
    <recommendedName>
        <fullName evidence="1">F-box domain-containing protein</fullName>
    </recommendedName>
</protein>
<dbReference type="CDD" id="cd09917">
    <property type="entry name" value="F-box_SF"/>
    <property type="match status" value="1"/>
</dbReference>
<name>A0A9P3LW35_9FUNG</name>
<dbReference type="InterPro" id="IPR036047">
    <property type="entry name" value="F-box-like_dom_sf"/>
</dbReference>
<evidence type="ECO:0000313" key="3">
    <source>
        <dbReference type="Proteomes" id="UP000827284"/>
    </source>
</evidence>
<dbReference type="SUPFAM" id="SSF52047">
    <property type="entry name" value="RNI-like"/>
    <property type="match status" value="1"/>
</dbReference>
<sequence>MLQPVAHRRRLLIDRDRPQRCETVDLFLTIPPEVFLLLVQYLDLNARANCARVSRSWHKAFLPSIYDHVRVSFCDEAVIPSHDILQKHARLIGTLTFENGKGVIDSALPTLYCPHLTTLNIRIQGARGMDNGGLLLQRHQKTVLHVTYGRKASKDLINTLAGCPQLGRLQLSLMPFAGLKDFISFYDQVLSRVRVLVLNSSLTIGEAVEPFELTSGPRAALIQDLNLNDHTYEEVPGMRSAHYWLLEQCPRLVRLQWYCSNTRASLRPLVAALQVANCWDYLEVVALSYSTIDNRDLSNLLRQMVRLTELELRCRLLDQGAWEAIKSFPHHLKTLRVLNLSGCDHLPSSAIQDILATLWGLQVFKANRVSDKAIQEDDERPWVCLGLKELQLQFDLFIPGTTDKILDRISNLMELEHCRFEIFNRVPRKATFVPFSLKLDQGMRTLRTLRKLKKLSVTGCWGESEAWWVREAWPDLEEVWNVHADDRAQWILYKVNFNCSRKR</sequence>
<accession>A0A9P3LW35</accession>
<dbReference type="InterPro" id="IPR001810">
    <property type="entry name" value="F-box_dom"/>
</dbReference>
<dbReference type="OrthoDB" id="2362121at2759"/>
<proteinExistence type="predicted"/>
<keyword evidence="3" id="KW-1185">Reference proteome</keyword>
<feature type="domain" description="F-box" evidence="1">
    <location>
        <begin position="28"/>
        <end position="67"/>
    </location>
</feature>
<dbReference type="Pfam" id="PF12937">
    <property type="entry name" value="F-box-like"/>
    <property type="match status" value="1"/>
</dbReference>
<dbReference type="Proteomes" id="UP000827284">
    <property type="component" value="Unassembled WGS sequence"/>
</dbReference>
<dbReference type="GO" id="GO:0019005">
    <property type="term" value="C:SCF ubiquitin ligase complex"/>
    <property type="evidence" value="ECO:0007669"/>
    <property type="project" value="TreeGrafter"/>
</dbReference>
<evidence type="ECO:0000259" key="1">
    <source>
        <dbReference type="Pfam" id="PF12937"/>
    </source>
</evidence>
<dbReference type="AlphaFoldDB" id="A0A9P3LW35"/>
<reference evidence="2" key="1">
    <citation type="submission" date="2021-11" db="EMBL/GenBank/DDBJ databases">
        <authorList>
            <person name="Herlambang A."/>
            <person name="Guo Y."/>
            <person name="Takashima Y."/>
            <person name="Nishizawa T."/>
        </authorList>
    </citation>
    <scope>NUCLEOTIDE SEQUENCE</scope>
    <source>
        <strain evidence="2">E1425</strain>
    </source>
</reference>
<dbReference type="PANTHER" id="PTHR13318">
    <property type="entry name" value="PARTNER OF PAIRED, ISOFORM B-RELATED"/>
    <property type="match status" value="1"/>
</dbReference>
<gene>
    <name evidence="2" type="ORF">EMPS_05040</name>
</gene>
<evidence type="ECO:0000313" key="2">
    <source>
        <dbReference type="EMBL" id="GJJ72682.1"/>
    </source>
</evidence>